<dbReference type="Gene3D" id="3.40.50.300">
    <property type="entry name" value="P-loop containing nucleotide triphosphate hydrolases"/>
    <property type="match status" value="1"/>
</dbReference>
<proteinExistence type="predicted"/>
<dbReference type="SUPFAM" id="SSF52540">
    <property type="entry name" value="P-loop containing nucleoside triphosphate hydrolases"/>
    <property type="match status" value="1"/>
</dbReference>
<protein>
    <recommendedName>
        <fullName evidence="4">Sulfotransferase</fullName>
    </recommendedName>
</protein>
<keyword evidence="1" id="KW-0808">Transferase</keyword>
<reference evidence="2 3" key="2">
    <citation type="submission" date="2013-09" db="EMBL/GenBank/DDBJ databases">
        <title>Whole genome comparison of six Crocosphaera watsonii strains with differing phenotypes.</title>
        <authorList>
            <person name="Bench S.R."/>
            <person name="Heller P."/>
            <person name="Frank I."/>
            <person name="Arciniega M."/>
            <person name="Shilova I.N."/>
            <person name="Zehr J.P."/>
        </authorList>
    </citation>
    <scope>NUCLEOTIDE SEQUENCE [LARGE SCALE GENOMIC DNA]</scope>
    <source>
        <strain evidence="2 3">WH 0401</strain>
    </source>
</reference>
<evidence type="ECO:0008006" key="4">
    <source>
        <dbReference type="Google" id="ProtNLM"/>
    </source>
</evidence>
<evidence type="ECO:0000256" key="1">
    <source>
        <dbReference type="ARBA" id="ARBA00022679"/>
    </source>
</evidence>
<evidence type="ECO:0000313" key="3">
    <source>
        <dbReference type="Proteomes" id="UP000018198"/>
    </source>
</evidence>
<evidence type="ECO:0000313" key="2">
    <source>
        <dbReference type="EMBL" id="CCQ61496.1"/>
    </source>
</evidence>
<dbReference type="InterPro" id="IPR026634">
    <property type="entry name" value="TPST-like"/>
</dbReference>
<reference evidence="2 3" key="1">
    <citation type="submission" date="2013-01" db="EMBL/GenBank/DDBJ databases">
        <authorList>
            <person name="Bench S."/>
        </authorList>
    </citation>
    <scope>NUCLEOTIDE SEQUENCE [LARGE SCALE GENOMIC DNA]</scope>
    <source>
        <strain evidence="2 3">WH 0401</strain>
    </source>
</reference>
<sequence>MFLVGAERSGTTLLRLMLSHHPQLSWCQEFEYVVDQVTDDGKLPNLDQYYEWLETHRIFQARNFEINQNFDYVQLVNSFLLQQKQRDKKELIGATVHRHFDRLLKIWPNARFIHLIRDGRDVARSCIGMGWSGNVWTGVERWLEAESLWNELKPKISADQYTEVNYEDLITQPAEVLTEICQFIGLEYDKAMLNYDQDTTYSKPDPKLIQQWRKKLSEEEISRLVESRASDLLVSRGYELSGLPSLQLTASMRRNLKLQDWWFKVKFRVERFGLSLFLAEYISRKLNIKAWNKKVKLKTQEITKRYLK</sequence>
<name>T2J8K5_CROWT</name>
<dbReference type="PANTHER" id="PTHR12788">
    <property type="entry name" value="PROTEIN-TYROSINE SULFOTRANSFERASE 2"/>
    <property type="match status" value="1"/>
</dbReference>
<gene>
    <name evidence="2" type="ORF">CWATWH0401_1733</name>
</gene>
<dbReference type="AlphaFoldDB" id="T2J8K5"/>
<dbReference type="PANTHER" id="PTHR12788:SF10">
    <property type="entry name" value="PROTEIN-TYROSINE SULFOTRANSFERASE"/>
    <property type="match status" value="1"/>
</dbReference>
<dbReference type="Pfam" id="PF13469">
    <property type="entry name" value="Sulfotransfer_3"/>
    <property type="match status" value="1"/>
</dbReference>
<dbReference type="EMBL" id="CAQM01000325">
    <property type="protein sequence ID" value="CCQ61496.1"/>
    <property type="molecule type" value="Genomic_DNA"/>
</dbReference>
<dbReference type="GO" id="GO:0008476">
    <property type="term" value="F:protein-tyrosine sulfotransferase activity"/>
    <property type="evidence" value="ECO:0007669"/>
    <property type="project" value="InterPro"/>
</dbReference>
<dbReference type="Proteomes" id="UP000018198">
    <property type="component" value="Unassembled WGS sequence"/>
</dbReference>
<accession>T2J8K5</accession>
<organism evidence="2 3">
    <name type="scientific">Crocosphaera watsonii WH 0401</name>
    <dbReference type="NCBI Taxonomy" id="555881"/>
    <lineage>
        <taxon>Bacteria</taxon>
        <taxon>Bacillati</taxon>
        <taxon>Cyanobacteriota</taxon>
        <taxon>Cyanophyceae</taxon>
        <taxon>Oscillatoriophycideae</taxon>
        <taxon>Chroococcales</taxon>
        <taxon>Aphanothecaceae</taxon>
        <taxon>Crocosphaera</taxon>
    </lineage>
</organism>
<comment type="caution">
    <text evidence="2">The sequence shown here is derived from an EMBL/GenBank/DDBJ whole genome shotgun (WGS) entry which is preliminary data.</text>
</comment>
<dbReference type="InterPro" id="IPR027417">
    <property type="entry name" value="P-loop_NTPase"/>
</dbReference>